<evidence type="ECO:0000259" key="1">
    <source>
        <dbReference type="Pfam" id="PF26096"/>
    </source>
</evidence>
<dbReference type="Pfam" id="PF26096">
    <property type="entry name" value="DUF8033"/>
    <property type="match status" value="1"/>
</dbReference>
<evidence type="ECO:0000313" key="2">
    <source>
        <dbReference type="EMBL" id="MBS6622047.1"/>
    </source>
</evidence>
<comment type="caution">
    <text evidence="2">The sequence shown here is derived from an EMBL/GenBank/DDBJ whole genome shotgun (WGS) entry which is preliminary data.</text>
</comment>
<dbReference type="AlphaFoldDB" id="A0A9E1GKB4"/>
<protein>
    <recommendedName>
        <fullName evidence="1">DUF8033 domain-containing protein</fullName>
    </recommendedName>
</protein>
<sequence length="104" mass="12156">MMERSYMLDTQYATQKSFGGKAVVEVWRNNLGLDYELFSYGTHVATVFGNGLDGTYQLELEDTWSYSNTTVRHVREFIQQFGWKRMTKAEIGELYGKTVCRKYL</sequence>
<organism evidence="2 3">
    <name type="scientific">Faecalibacterium prausnitzii</name>
    <dbReference type="NCBI Taxonomy" id="853"/>
    <lineage>
        <taxon>Bacteria</taxon>
        <taxon>Bacillati</taxon>
        <taxon>Bacillota</taxon>
        <taxon>Clostridia</taxon>
        <taxon>Eubacteriales</taxon>
        <taxon>Oscillospiraceae</taxon>
        <taxon>Faecalibacterium</taxon>
    </lineage>
</organism>
<feature type="domain" description="DUF8033" evidence="1">
    <location>
        <begin position="8"/>
        <end position="92"/>
    </location>
</feature>
<proteinExistence type="predicted"/>
<dbReference type="InterPro" id="IPR058346">
    <property type="entry name" value="DUF8033"/>
</dbReference>
<dbReference type="Proteomes" id="UP000811365">
    <property type="component" value="Unassembled WGS sequence"/>
</dbReference>
<accession>A0A9E1GKB4</accession>
<gene>
    <name evidence="2" type="ORF">KH315_07795</name>
</gene>
<name>A0A9E1GKB4_9FIRM</name>
<reference evidence="2" key="1">
    <citation type="submission" date="2021-02" db="EMBL/GenBank/DDBJ databases">
        <title>Infant gut strain persistence is associated with maternal origin, phylogeny, and functional potential including surface adhesion and iron acquisition.</title>
        <authorList>
            <person name="Lou Y.C."/>
        </authorList>
    </citation>
    <scope>NUCLEOTIDE SEQUENCE</scope>
    <source>
        <strain evidence="2">L2_039_000G1_dasL2_039_000G1_maxbin2.maxbin.077</strain>
    </source>
</reference>
<evidence type="ECO:0000313" key="3">
    <source>
        <dbReference type="Proteomes" id="UP000811365"/>
    </source>
</evidence>
<dbReference type="EMBL" id="JAGZYH010000024">
    <property type="protein sequence ID" value="MBS6622047.1"/>
    <property type="molecule type" value="Genomic_DNA"/>
</dbReference>